<reference evidence="2" key="1">
    <citation type="submission" date="2016-03" db="EMBL/GenBank/DDBJ databases">
        <title>Draft genome sequence of Rosellinia necatrix.</title>
        <authorList>
            <person name="Kanematsu S."/>
        </authorList>
    </citation>
    <scope>NUCLEOTIDE SEQUENCE [LARGE SCALE GENOMIC DNA]</scope>
    <source>
        <strain evidence="2">W97</strain>
    </source>
</reference>
<evidence type="ECO:0000313" key="2">
    <source>
        <dbReference type="EMBL" id="GAW26059.1"/>
    </source>
</evidence>
<feature type="chain" id="PRO_5012639402" evidence="1">
    <location>
        <begin position="20"/>
        <end position="73"/>
    </location>
</feature>
<dbReference type="OrthoDB" id="4449929at2759"/>
<feature type="signal peptide" evidence="1">
    <location>
        <begin position="1"/>
        <end position="19"/>
    </location>
</feature>
<keyword evidence="1" id="KW-0732">Signal</keyword>
<evidence type="ECO:0000313" key="3">
    <source>
        <dbReference type="Proteomes" id="UP000054516"/>
    </source>
</evidence>
<protein>
    <submittedName>
        <fullName evidence="2">Uncharacterized protein</fullName>
    </submittedName>
</protein>
<sequence length="73" mass="7693">MQILQFISILACAMATAEARATLGWACSNPGTYDCTDGYGQQIAVCNGHWQLSADCSPGFCIWPAGYATPLCG</sequence>
<dbReference type="EMBL" id="DF977465">
    <property type="protein sequence ID" value="GAW26059.1"/>
    <property type="molecule type" value="Genomic_DNA"/>
</dbReference>
<proteinExistence type="predicted"/>
<name>A0A1S8A7S4_ROSNE</name>
<dbReference type="Proteomes" id="UP000054516">
    <property type="component" value="Unassembled WGS sequence"/>
</dbReference>
<accession>A0A1S8A7S4</accession>
<gene>
    <name evidence="2" type="ORF">SAMD00023353_2000940</name>
</gene>
<keyword evidence="3" id="KW-1185">Reference proteome</keyword>
<evidence type="ECO:0000256" key="1">
    <source>
        <dbReference type="SAM" id="SignalP"/>
    </source>
</evidence>
<organism evidence="2">
    <name type="scientific">Rosellinia necatrix</name>
    <name type="common">White root-rot fungus</name>
    <dbReference type="NCBI Taxonomy" id="77044"/>
    <lineage>
        <taxon>Eukaryota</taxon>
        <taxon>Fungi</taxon>
        <taxon>Dikarya</taxon>
        <taxon>Ascomycota</taxon>
        <taxon>Pezizomycotina</taxon>
        <taxon>Sordariomycetes</taxon>
        <taxon>Xylariomycetidae</taxon>
        <taxon>Xylariales</taxon>
        <taxon>Xylariaceae</taxon>
        <taxon>Rosellinia</taxon>
    </lineage>
</organism>
<dbReference type="AlphaFoldDB" id="A0A1S8A7S4"/>